<keyword evidence="6 9" id="KW-0238">DNA-binding</keyword>
<dbReference type="PANTHER" id="PTHR34719:SF2">
    <property type="entry name" value="NICKEL-RESPONSIVE REGULATOR"/>
    <property type="match status" value="1"/>
</dbReference>
<dbReference type="InterPro" id="IPR022988">
    <property type="entry name" value="Ni_resp_reg_NikR"/>
</dbReference>
<comment type="caution">
    <text evidence="14">The sequence shown here is derived from an EMBL/GenBank/DDBJ whole genome shotgun (WGS) entry which is preliminary data.</text>
</comment>
<comment type="cofactor">
    <cofactor evidence="9">
        <name>Ni(2+)</name>
        <dbReference type="ChEBI" id="CHEBI:49786"/>
    </cofactor>
    <text evidence="9">Binds 1 nickel ion per subunit.</text>
</comment>
<evidence type="ECO:0000259" key="12">
    <source>
        <dbReference type="Pfam" id="PF08753"/>
    </source>
</evidence>
<dbReference type="Proteomes" id="UP001296969">
    <property type="component" value="Unassembled WGS sequence"/>
</dbReference>
<keyword evidence="16" id="KW-1185">Reference proteome</keyword>
<dbReference type="InterPro" id="IPR027271">
    <property type="entry name" value="Acetolactate_synth/TF_NikR_C"/>
</dbReference>
<keyword evidence="7 9" id="KW-0804">Transcription</keyword>
<feature type="region of interest" description="Disordered" evidence="10">
    <location>
        <begin position="130"/>
        <end position="154"/>
    </location>
</feature>
<feature type="domain" description="Transcription factor NikR nickel binding C-terminal" evidence="12">
    <location>
        <begin position="54"/>
        <end position="130"/>
    </location>
</feature>
<sequence length="154" mass="17543">MQRITISIDDDLMEEIDNIIKQKNYQNRSEAIRDLTRTGIQNSSLVVEGNPPCVAALVYVYDHESRELSKRLTRTFHEQHDLTLASLHVHLDHGSCMEVSMLKGDAERVGQLAEQVITERGVRYGKLVMVPDNSGGHSHHHHDDHGEDEHVHHD</sequence>
<dbReference type="GO" id="GO:0043565">
    <property type="term" value="F:sequence-specific DNA binding"/>
    <property type="evidence" value="ECO:0007669"/>
    <property type="project" value="UniProtKB-ARBA"/>
</dbReference>
<keyword evidence="9" id="KW-0678">Repressor</keyword>
<feature type="binding site" evidence="9">
    <location>
        <position position="90"/>
    </location>
    <ligand>
        <name>Ni(2+)</name>
        <dbReference type="ChEBI" id="CHEBI:49786"/>
    </ligand>
</feature>
<dbReference type="CDD" id="cd22231">
    <property type="entry name" value="RHH_NikR_HicB-like"/>
    <property type="match status" value="1"/>
</dbReference>
<reference evidence="14 16" key="1">
    <citation type="submission" date="2020-11" db="EMBL/GenBank/DDBJ databases">
        <title>Insectihabitans protaetiae gen. nov. sp. nov. and Insectihabitans allomyrinae sp. nov., isolated from larvae of Protaetia brevitarsis seulensis and Allomyrina dichotoma, respectively.</title>
        <authorList>
            <person name="Lee S.D."/>
            <person name="Byeon Y.-S."/>
            <person name="Kim S.-M."/>
            <person name="Yang H.L."/>
            <person name="Kim I.S."/>
        </authorList>
    </citation>
    <scope>NUCLEOTIDE SEQUENCE</scope>
    <source>
        <strain evidence="14">CWB-B4</strain>
        <strain evidence="13 16">CWB-B43</strain>
    </source>
</reference>
<evidence type="ECO:0000256" key="8">
    <source>
        <dbReference type="ARBA" id="ARBA00024723"/>
    </source>
</evidence>
<dbReference type="GO" id="GO:0010045">
    <property type="term" value="P:response to nickel cation"/>
    <property type="evidence" value="ECO:0007669"/>
    <property type="project" value="InterPro"/>
</dbReference>
<dbReference type="Pfam" id="PF08753">
    <property type="entry name" value="NikR_C"/>
    <property type="match status" value="1"/>
</dbReference>
<dbReference type="SUPFAM" id="SSF47598">
    <property type="entry name" value="Ribbon-helix-helix"/>
    <property type="match status" value="1"/>
</dbReference>
<comment type="subunit">
    <text evidence="9">Homotetramer.</text>
</comment>
<dbReference type="RefSeq" id="WP_228397674.1">
    <property type="nucleotide sequence ID" value="NZ_JADRCP010000001.1"/>
</dbReference>
<organism evidence="14 15">
    <name type="scientific">Limnobaculum xujianqingii</name>
    <dbReference type="NCBI Taxonomy" id="2738837"/>
    <lineage>
        <taxon>Bacteria</taxon>
        <taxon>Pseudomonadati</taxon>
        <taxon>Pseudomonadota</taxon>
        <taxon>Gammaproteobacteria</taxon>
        <taxon>Enterobacterales</taxon>
        <taxon>Budviciaceae</taxon>
        <taxon>Limnobaculum</taxon>
    </lineage>
</organism>
<evidence type="ECO:0000256" key="4">
    <source>
        <dbReference type="ARBA" id="ARBA00022723"/>
    </source>
</evidence>
<feature type="binding site" evidence="9">
    <location>
        <position position="96"/>
    </location>
    <ligand>
        <name>Ni(2+)</name>
        <dbReference type="ChEBI" id="CHEBI:49786"/>
    </ligand>
</feature>
<evidence type="ECO:0000256" key="5">
    <source>
        <dbReference type="ARBA" id="ARBA00023015"/>
    </source>
</evidence>
<keyword evidence="5 9" id="KW-0805">Transcription regulation</keyword>
<keyword evidence="3 9" id="KW-0533">Nickel</keyword>
<comment type="function">
    <text evidence="8 9">Transcriptional repressor of the nikABCDE operon. Is active in the presence of excessive concentrations of intracellular nickel.</text>
</comment>
<dbReference type="Proteomes" id="UP000807542">
    <property type="component" value="Unassembled WGS sequence"/>
</dbReference>
<evidence type="ECO:0000313" key="13">
    <source>
        <dbReference type="EMBL" id="MBK5072627.1"/>
    </source>
</evidence>
<evidence type="ECO:0000256" key="7">
    <source>
        <dbReference type="ARBA" id="ARBA00023163"/>
    </source>
</evidence>
<dbReference type="GO" id="GO:0016151">
    <property type="term" value="F:nickel cation binding"/>
    <property type="evidence" value="ECO:0007669"/>
    <property type="project" value="UniProtKB-UniRule"/>
</dbReference>
<evidence type="ECO:0000256" key="1">
    <source>
        <dbReference type="ARBA" id="ARBA00008478"/>
    </source>
</evidence>
<evidence type="ECO:0000256" key="9">
    <source>
        <dbReference type="HAMAP-Rule" id="MF_00476"/>
    </source>
</evidence>
<dbReference type="NCBIfam" id="TIGR02793">
    <property type="entry name" value="nikR"/>
    <property type="match status" value="1"/>
</dbReference>
<proteinExistence type="inferred from homology"/>
<dbReference type="InterPro" id="IPR050192">
    <property type="entry name" value="CopG/NikR_regulator"/>
</dbReference>
<dbReference type="PANTHER" id="PTHR34719">
    <property type="entry name" value="NICKEL-RESPONSIVE REGULATOR"/>
    <property type="match status" value="1"/>
</dbReference>
<feature type="domain" description="Ribbon-helix-helix protein CopG" evidence="11">
    <location>
        <begin position="3"/>
        <end position="35"/>
    </location>
</feature>
<dbReference type="AlphaFoldDB" id="A0A9D7AH60"/>
<dbReference type="InterPro" id="IPR013321">
    <property type="entry name" value="Arc_rbn_hlx_hlx"/>
</dbReference>
<dbReference type="InterPro" id="IPR014160">
    <property type="entry name" value="Nickel_NikR_proteobac"/>
</dbReference>
<evidence type="ECO:0000256" key="3">
    <source>
        <dbReference type="ARBA" id="ARBA00022596"/>
    </source>
</evidence>
<dbReference type="Gene3D" id="3.30.70.1150">
    <property type="entry name" value="ACT-like. Chain A, domain 2"/>
    <property type="match status" value="1"/>
</dbReference>
<dbReference type="GO" id="GO:0003700">
    <property type="term" value="F:DNA-binding transcription factor activity"/>
    <property type="evidence" value="ECO:0007669"/>
    <property type="project" value="UniProtKB-UniRule"/>
</dbReference>
<evidence type="ECO:0000313" key="14">
    <source>
        <dbReference type="EMBL" id="MBK5175936.1"/>
    </source>
</evidence>
<dbReference type="InterPro" id="IPR045865">
    <property type="entry name" value="ACT-like_dom_sf"/>
</dbReference>
<dbReference type="HAMAP" id="MF_00476">
    <property type="entry name" value="NikR"/>
    <property type="match status" value="1"/>
</dbReference>
<dbReference type="SUPFAM" id="SSF55021">
    <property type="entry name" value="ACT-like"/>
    <property type="match status" value="1"/>
</dbReference>
<comment type="similarity">
    <text evidence="1 9">Belongs to the transcriptional regulatory CopG/NikR family.</text>
</comment>
<feature type="binding site" evidence="9">
    <location>
        <position position="77"/>
    </location>
    <ligand>
        <name>Ni(2+)</name>
        <dbReference type="ChEBI" id="CHEBI:49786"/>
    </ligand>
</feature>
<evidence type="ECO:0000313" key="15">
    <source>
        <dbReference type="Proteomes" id="UP000807542"/>
    </source>
</evidence>
<dbReference type="Gene3D" id="1.10.1220.10">
    <property type="entry name" value="Met repressor-like"/>
    <property type="match status" value="1"/>
</dbReference>
<dbReference type="NCBIfam" id="NF003381">
    <property type="entry name" value="PRK04460.1"/>
    <property type="match status" value="1"/>
</dbReference>
<evidence type="ECO:0000256" key="2">
    <source>
        <dbReference type="ARBA" id="ARBA00016818"/>
    </source>
</evidence>
<dbReference type="InterPro" id="IPR014864">
    <property type="entry name" value="TF_NikR_Ni-bd_C"/>
</dbReference>
<evidence type="ECO:0000256" key="10">
    <source>
        <dbReference type="SAM" id="MobiDB-lite"/>
    </source>
</evidence>
<feature type="binding site" evidence="9">
    <location>
        <position position="88"/>
    </location>
    <ligand>
        <name>Ni(2+)</name>
        <dbReference type="ChEBI" id="CHEBI:49786"/>
    </ligand>
</feature>
<evidence type="ECO:0000259" key="11">
    <source>
        <dbReference type="Pfam" id="PF01402"/>
    </source>
</evidence>
<evidence type="ECO:0000313" key="16">
    <source>
        <dbReference type="Proteomes" id="UP001296969"/>
    </source>
</evidence>
<accession>A0A9D7AH60</accession>
<dbReference type="Pfam" id="PF01402">
    <property type="entry name" value="RHH_1"/>
    <property type="match status" value="1"/>
</dbReference>
<dbReference type="InterPro" id="IPR002145">
    <property type="entry name" value="CopG"/>
</dbReference>
<name>A0A9D7AH60_9GAMM</name>
<dbReference type="InterPro" id="IPR010985">
    <property type="entry name" value="Ribbon_hlx_hlx"/>
</dbReference>
<dbReference type="EMBL" id="JADRCP010000001">
    <property type="protein sequence ID" value="MBK5175936.1"/>
    <property type="molecule type" value="Genomic_DNA"/>
</dbReference>
<gene>
    <name evidence="9 14" type="primary">nikR</name>
    <name evidence="14" type="ORF">I2492_06330</name>
    <name evidence="13" type="ORF">I2493_06330</name>
</gene>
<feature type="compositionally biased region" description="Basic and acidic residues" evidence="10">
    <location>
        <begin position="141"/>
        <end position="154"/>
    </location>
</feature>
<protein>
    <recommendedName>
        <fullName evidence="2 9">Nickel-responsive regulator</fullName>
    </recommendedName>
</protein>
<dbReference type="NCBIfam" id="NF002815">
    <property type="entry name" value="PRK02967.1"/>
    <property type="match status" value="1"/>
</dbReference>
<keyword evidence="4 9" id="KW-0479">Metal-binding</keyword>
<evidence type="ECO:0000256" key="6">
    <source>
        <dbReference type="ARBA" id="ARBA00023125"/>
    </source>
</evidence>
<dbReference type="EMBL" id="JADRCQ010000001">
    <property type="protein sequence ID" value="MBK5072627.1"/>
    <property type="molecule type" value="Genomic_DNA"/>
</dbReference>